<keyword evidence="4" id="KW-0489">Methyltransferase</keyword>
<reference evidence="11 12" key="1">
    <citation type="journal article" date="2020" name="ISME J.">
        <title>Uncovering the hidden diversity of litter-decomposition mechanisms in mushroom-forming fungi.</title>
        <authorList>
            <person name="Floudas D."/>
            <person name="Bentzer J."/>
            <person name="Ahren D."/>
            <person name="Johansson T."/>
            <person name="Persson P."/>
            <person name="Tunlid A."/>
        </authorList>
    </citation>
    <scope>NUCLEOTIDE SEQUENCE [LARGE SCALE GENOMIC DNA]</scope>
    <source>
        <strain evidence="11 12">CBS 175.51</strain>
    </source>
</reference>
<proteinExistence type="predicted"/>
<feature type="compositionally biased region" description="Low complexity" evidence="9">
    <location>
        <begin position="396"/>
        <end position="419"/>
    </location>
</feature>
<dbReference type="AlphaFoldDB" id="A0A8H5EYR8"/>
<feature type="compositionally biased region" description="Low complexity" evidence="9">
    <location>
        <begin position="671"/>
        <end position="683"/>
    </location>
</feature>
<dbReference type="GO" id="GO:0042799">
    <property type="term" value="F:histone H4K20 methyltransferase activity"/>
    <property type="evidence" value="ECO:0007669"/>
    <property type="project" value="TreeGrafter"/>
</dbReference>
<evidence type="ECO:0000256" key="4">
    <source>
        <dbReference type="ARBA" id="ARBA00022603"/>
    </source>
</evidence>
<feature type="region of interest" description="Disordered" evidence="9">
    <location>
        <begin position="607"/>
        <end position="626"/>
    </location>
</feature>
<feature type="region of interest" description="Disordered" evidence="9">
    <location>
        <begin position="276"/>
        <end position="544"/>
    </location>
</feature>
<evidence type="ECO:0000256" key="8">
    <source>
        <dbReference type="ARBA" id="ARBA00023242"/>
    </source>
</evidence>
<evidence type="ECO:0000256" key="3">
    <source>
        <dbReference type="ARBA" id="ARBA00022454"/>
    </source>
</evidence>
<evidence type="ECO:0000256" key="5">
    <source>
        <dbReference type="ARBA" id="ARBA00022679"/>
    </source>
</evidence>
<keyword evidence="7" id="KW-0156">Chromatin regulator</keyword>
<dbReference type="GO" id="GO:0005694">
    <property type="term" value="C:chromosome"/>
    <property type="evidence" value="ECO:0007669"/>
    <property type="project" value="UniProtKB-SubCell"/>
</dbReference>
<feature type="compositionally biased region" description="Low complexity" evidence="9">
    <location>
        <begin position="283"/>
        <end position="304"/>
    </location>
</feature>
<dbReference type="PANTHER" id="PTHR12977">
    <property type="entry name" value="SUPPRESSOR OF VARIEGATION 4-20-RELATED"/>
    <property type="match status" value="1"/>
</dbReference>
<dbReference type="InterPro" id="IPR041938">
    <property type="entry name" value="Hist-Lys_N-MTase_N"/>
</dbReference>
<feature type="compositionally biased region" description="Low complexity" evidence="9">
    <location>
        <begin position="973"/>
        <end position="982"/>
    </location>
</feature>
<dbReference type="Proteomes" id="UP000541558">
    <property type="component" value="Unassembled WGS sequence"/>
</dbReference>
<dbReference type="InterPro" id="IPR039977">
    <property type="entry name" value="Suv4-20/Set9"/>
</dbReference>
<evidence type="ECO:0000259" key="10">
    <source>
        <dbReference type="PROSITE" id="PS50280"/>
    </source>
</evidence>
<dbReference type="InterPro" id="IPR046341">
    <property type="entry name" value="SET_dom_sf"/>
</dbReference>
<keyword evidence="5" id="KW-0808">Transferase</keyword>
<feature type="compositionally biased region" description="Basic and acidic residues" evidence="9">
    <location>
        <begin position="635"/>
        <end position="649"/>
    </location>
</feature>
<feature type="compositionally biased region" description="Basic and acidic residues" evidence="9">
    <location>
        <begin position="959"/>
        <end position="969"/>
    </location>
</feature>
<feature type="compositionally biased region" description="Basic and acidic residues" evidence="9">
    <location>
        <begin position="496"/>
        <end position="512"/>
    </location>
</feature>
<comment type="caution">
    <text evidence="11">The sequence shown here is derived from an EMBL/GenBank/DDBJ whole genome shotgun (WGS) entry which is preliminary data.</text>
</comment>
<evidence type="ECO:0000256" key="2">
    <source>
        <dbReference type="ARBA" id="ARBA00004286"/>
    </source>
</evidence>
<dbReference type="CDD" id="cd10524">
    <property type="entry name" value="SET_Suv4-20-like"/>
    <property type="match status" value="1"/>
</dbReference>
<dbReference type="GO" id="GO:0032259">
    <property type="term" value="P:methylation"/>
    <property type="evidence" value="ECO:0007669"/>
    <property type="project" value="UniProtKB-KW"/>
</dbReference>
<evidence type="ECO:0000256" key="9">
    <source>
        <dbReference type="SAM" id="MobiDB-lite"/>
    </source>
</evidence>
<dbReference type="Gene3D" id="2.170.270.10">
    <property type="entry name" value="SET domain"/>
    <property type="match status" value="1"/>
</dbReference>
<feature type="compositionally biased region" description="Low complexity" evidence="9">
    <location>
        <begin position="712"/>
        <end position="725"/>
    </location>
</feature>
<evidence type="ECO:0000256" key="1">
    <source>
        <dbReference type="ARBA" id="ARBA00004123"/>
    </source>
</evidence>
<accession>A0A8H5EYR8</accession>
<dbReference type="PANTHER" id="PTHR12977:SF4">
    <property type="entry name" value="HISTONE-LYSINE N-METHYLTRANSFERASE KMT5B"/>
    <property type="match status" value="1"/>
</dbReference>
<dbReference type="Pfam" id="PF00856">
    <property type="entry name" value="SET"/>
    <property type="match status" value="1"/>
</dbReference>
<feature type="region of interest" description="Disordered" evidence="9">
    <location>
        <begin position="635"/>
        <end position="825"/>
    </location>
</feature>
<organism evidence="11 12">
    <name type="scientific">Ephemerocybe angulata</name>
    <dbReference type="NCBI Taxonomy" id="980116"/>
    <lineage>
        <taxon>Eukaryota</taxon>
        <taxon>Fungi</taxon>
        <taxon>Dikarya</taxon>
        <taxon>Basidiomycota</taxon>
        <taxon>Agaricomycotina</taxon>
        <taxon>Agaricomycetes</taxon>
        <taxon>Agaricomycetidae</taxon>
        <taxon>Agaricales</taxon>
        <taxon>Agaricineae</taxon>
        <taxon>Psathyrellaceae</taxon>
        <taxon>Ephemerocybe</taxon>
    </lineage>
</organism>
<name>A0A8H5EYR8_9AGAR</name>
<sequence length="1062" mass="116821">MVHPSSSSSTPANSGALSWRPTKIMNVQDLSRDDDFLSHLLVEKLGTGTVPLVVHKMDASSKLPKTDANELMRVVRRLVLTKGPLQGIIRQAVDELLTFPAVRYYLQSYTQKQINAFATHASRYFELYNPAGVIEIAHTSRYSHHTGKSELCVLATRPLSPGQVIFELKGSMANLTDEEDKELKRAGMVDSDIRRDFSVIHSKSMKKNHLFLGPARFVNHDCDNNCELFREGRYITFRVLRPIAVGEEITAHYGDAYFGKKNRHCLCETCEKNGRGGYAPIQEDPSASAMSDSDSDSDSSSSSEAESEPEAEDEPVLNLNERRTRRGVYAIAKDDDSDESENEDDNTMPLAGAKDIPTTRELEITPDIETSSDLTSLPTSESNSPPRSTPSALTCLPESGLSSPSSLLTSLSSLEAATSRKSTPFQSIISTRRQAKIASQQSSREGSSISTSVTPVRRSTRVASSSVAISNRVASIKGKEKAVPTPASTPASMRSSGKEEVAIKKEEVESRVLRVRPSAVNPAETAKEPPPKKEPPRGPDGKLLPTCHTCSSVLPVISVDHKVVWGLGPESKKGKKHKQDCPRCMRHFAIYQQPWPVRTPAPGTMITYTPSPRDVTPAETSKSSNKVLKYLKRQAEEALPVKKRQREEPVDPSPRPQKKLKAPDRIVIKVKAPSPKPSTSKPQPNAPPADEPVKRKRGRPRLTSPRYRPKAKPVAVVVPVQAPKVTIKVEEEATISLRRTFSQPRAINGRFGRKDKSHKRSPDTPKSPRTRSERKAEALEPKSTWTSPRRKRSSEAADDDVHDSPSRKVTRRMSTSEVIDLEAHASLQKVLPRRQSGLKVGSLMSNPNPLRFALHAWAGPVLLDDSSSEEESTGPPDTPEDVQSPAPEVVIVEDDDELSASALLPAPRSGHAPLIYKPSPFAFSKRRWVSLSTLPERLATADKQKGKERAHDNEDEDEMTKPHDDEMPHDLPSSSKSSFTSSKWTTKSFLVDDENRPMKYTLSPLGDVYPLRRVADVGPSGSVKHLAAPFFPTSSSLSFKTLSGTTPCLINAGWDSSSDNSE</sequence>
<feature type="region of interest" description="Disordered" evidence="9">
    <location>
        <begin position="934"/>
        <end position="982"/>
    </location>
</feature>
<dbReference type="EMBL" id="JAACJK010000219">
    <property type="protein sequence ID" value="KAF5317217.1"/>
    <property type="molecule type" value="Genomic_DNA"/>
</dbReference>
<dbReference type="Gene3D" id="1.10.10.1700">
    <property type="entry name" value="Histone-lysine N-methyltransferase"/>
    <property type="match status" value="1"/>
</dbReference>
<feature type="compositionally biased region" description="Polar residues" evidence="9">
    <location>
        <begin position="368"/>
        <end position="392"/>
    </location>
</feature>
<evidence type="ECO:0000256" key="6">
    <source>
        <dbReference type="ARBA" id="ARBA00022691"/>
    </source>
</evidence>
<dbReference type="InterPro" id="IPR001214">
    <property type="entry name" value="SET_dom"/>
</dbReference>
<feature type="compositionally biased region" description="Polar residues" evidence="9">
    <location>
        <begin position="486"/>
        <end position="495"/>
    </location>
</feature>
<feature type="region of interest" description="Disordered" evidence="9">
    <location>
        <begin position="863"/>
        <end position="889"/>
    </location>
</feature>
<comment type="subcellular location">
    <subcellularLocation>
        <location evidence="2">Chromosome</location>
    </subcellularLocation>
    <subcellularLocation>
        <location evidence="1">Nucleus</location>
    </subcellularLocation>
</comment>
<protein>
    <recommendedName>
        <fullName evidence="10">SET domain-containing protein</fullName>
    </recommendedName>
</protein>
<keyword evidence="12" id="KW-1185">Reference proteome</keyword>
<evidence type="ECO:0000313" key="11">
    <source>
        <dbReference type="EMBL" id="KAF5317217.1"/>
    </source>
</evidence>
<keyword evidence="3" id="KW-0158">Chromosome</keyword>
<dbReference type="SUPFAM" id="SSF82199">
    <property type="entry name" value="SET domain"/>
    <property type="match status" value="1"/>
</dbReference>
<feature type="compositionally biased region" description="Polar residues" evidence="9">
    <location>
        <begin position="420"/>
        <end position="432"/>
    </location>
</feature>
<gene>
    <name evidence="11" type="ORF">D9611_003985</name>
</gene>
<feature type="compositionally biased region" description="Low complexity" evidence="9">
    <location>
        <begin position="439"/>
        <end position="470"/>
    </location>
</feature>
<dbReference type="SMART" id="SM00317">
    <property type="entry name" value="SET"/>
    <property type="match status" value="1"/>
</dbReference>
<keyword evidence="6" id="KW-0949">S-adenosyl-L-methionine</keyword>
<feature type="compositionally biased region" description="Basic and acidic residues" evidence="9">
    <location>
        <begin position="525"/>
        <end position="540"/>
    </location>
</feature>
<feature type="compositionally biased region" description="Basic and acidic residues" evidence="9">
    <location>
        <begin position="939"/>
        <end position="952"/>
    </location>
</feature>
<feature type="domain" description="SET" evidence="10">
    <location>
        <begin position="132"/>
        <end position="254"/>
    </location>
</feature>
<feature type="compositionally biased region" description="Acidic residues" evidence="9">
    <location>
        <begin position="305"/>
        <end position="315"/>
    </location>
</feature>
<evidence type="ECO:0000313" key="12">
    <source>
        <dbReference type="Proteomes" id="UP000541558"/>
    </source>
</evidence>
<evidence type="ECO:0000256" key="7">
    <source>
        <dbReference type="ARBA" id="ARBA00022853"/>
    </source>
</evidence>
<feature type="compositionally biased region" description="Acidic residues" evidence="9">
    <location>
        <begin position="335"/>
        <end position="346"/>
    </location>
</feature>
<feature type="compositionally biased region" description="Basic and acidic residues" evidence="9">
    <location>
        <begin position="770"/>
        <end position="780"/>
    </location>
</feature>
<dbReference type="GO" id="GO:0005634">
    <property type="term" value="C:nucleus"/>
    <property type="evidence" value="ECO:0007669"/>
    <property type="project" value="UniProtKB-SubCell"/>
</dbReference>
<dbReference type="PROSITE" id="PS50280">
    <property type="entry name" value="SET"/>
    <property type="match status" value="1"/>
</dbReference>
<keyword evidence="8" id="KW-0539">Nucleus</keyword>
<dbReference type="OrthoDB" id="6627536at2759"/>